<keyword evidence="3" id="KW-1185">Reference proteome</keyword>
<dbReference type="Proteomes" id="UP000321746">
    <property type="component" value="Unassembled WGS sequence"/>
</dbReference>
<evidence type="ECO:0000256" key="1">
    <source>
        <dbReference type="SAM" id="SignalP"/>
    </source>
</evidence>
<accession>A0A511XHC4</accession>
<organism evidence="2 3">
    <name type="scientific">Acetobacter oeni</name>
    <dbReference type="NCBI Taxonomy" id="304077"/>
    <lineage>
        <taxon>Bacteria</taxon>
        <taxon>Pseudomonadati</taxon>
        <taxon>Pseudomonadota</taxon>
        <taxon>Alphaproteobacteria</taxon>
        <taxon>Acetobacterales</taxon>
        <taxon>Acetobacteraceae</taxon>
        <taxon>Acetobacter</taxon>
    </lineage>
</organism>
<gene>
    <name evidence="2" type="ORF">AOE01nite_05530</name>
</gene>
<feature type="chain" id="PRO_5021900791" evidence="1">
    <location>
        <begin position="26"/>
        <end position="136"/>
    </location>
</feature>
<comment type="caution">
    <text evidence="2">The sequence shown here is derived from an EMBL/GenBank/DDBJ whole genome shotgun (WGS) entry which is preliminary data.</text>
</comment>
<proteinExistence type="predicted"/>
<dbReference type="EMBL" id="BJYG01000004">
    <property type="protein sequence ID" value="GEN62329.1"/>
    <property type="molecule type" value="Genomic_DNA"/>
</dbReference>
<evidence type="ECO:0000313" key="2">
    <source>
        <dbReference type="EMBL" id="GEN62329.1"/>
    </source>
</evidence>
<evidence type="ECO:0000313" key="3">
    <source>
        <dbReference type="Proteomes" id="UP000321746"/>
    </source>
</evidence>
<sequence>MLKPHHLVATAVLCTLLSATHPAGATTPTPPILFGTAGTPCETFSRQFAEARAETPAQATTAMADYVTIIQGMLSEYNMRAFVEDRPDQAGTHLSNSAFLSHVNDFCQKNPDLQFAIGAQDLITSLRGTQVTPEAK</sequence>
<dbReference type="AlphaFoldDB" id="A0A511XHC4"/>
<name>A0A511XHC4_9PROT</name>
<keyword evidence="1" id="KW-0732">Signal</keyword>
<feature type="signal peptide" evidence="1">
    <location>
        <begin position="1"/>
        <end position="25"/>
    </location>
</feature>
<protein>
    <submittedName>
        <fullName evidence="2">Uncharacterized protein</fullName>
    </submittedName>
</protein>
<dbReference type="RefSeq" id="WP_146885789.1">
    <property type="nucleotide sequence ID" value="NZ_BJYG01000004.1"/>
</dbReference>
<reference evidence="2 3" key="1">
    <citation type="submission" date="2019-07" db="EMBL/GenBank/DDBJ databases">
        <title>Whole genome shotgun sequence of Acetobacter oeni NBRC 105207.</title>
        <authorList>
            <person name="Hosoyama A."/>
            <person name="Uohara A."/>
            <person name="Ohji S."/>
            <person name="Ichikawa N."/>
        </authorList>
    </citation>
    <scope>NUCLEOTIDE SEQUENCE [LARGE SCALE GENOMIC DNA]</scope>
    <source>
        <strain evidence="2 3">NBRC 105207</strain>
    </source>
</reference>